<dbReference type="InterPro" id="IPR008271">
    <property type="entry name" value="Ser/Thr_kinase_AS"/>
</dbReference>
<dbReference type="EMBL" id="CM000627">
    <property type="protein sequence ID" value="EEC43776.1"/>
    <property type="molecule type" value="Genomic_DNA"/>
</dbReference>
<dbReference type="InterPro" id="IPR011009">
    <property type="entry name" value="Kinase-like_dom_sf"/>
</dbReference>
<keyword evidence="6 9" id="KW-0067">ATP-binding</keyword>
<accession>B7GC00</accession>
<keyword evidence="10" id="KW-0812">Transmembrane</keyword>
<dbReference type="OrthoDB" id="198097at2759"/>
<dbReference type="PaxDb" id="2850-Phatr40634"/>
<protein>
    <recommendedName>
        <fullName evidence="1">non-specific serine/threonine protein kinase</fullName>
        <ecNumber evidence="1">2.7.11.1</ecNumber>
    </recommendedName>
</protein>
<dbReference type="Gene3D" id="1.10.510.10">
    <property type="entry name" value="Transferase(Phosphotransferase) domain 1"/>
    <property type="match status" value="1"/>
</dbReference>
<reference evidence="13" key="2">
    <citation type="submission" date="2008-08" db="EMBL/GenBank/DDBJ databases">
        <authorList>
            <consortium name="Diatom Consortium"/>
            <person name="Grigoriev I."/>
            <person name="Grimwood J."/>
            <person name="Kuo A."/>
            <person name="Otillar R.P."/>
            <person name="Salamov A."/>
            <person name="Detter J.C."/>
            <person name="Lindquist E."/>
            <person name="Shapiro H."/>
            <person name="Lucas S."/>
            <person name="Glavina del Rio T."/>
            <person name="Pitluck S."/>
            <person name="Rokhsar D."/>
            <person name="Bowler C."/>
        </authorList>
    </citation>
    <scope>GENOME REANNOTATION</scope>
    <source>
        <strain evidence="13">CCAP 1055/1</strain>
    </source>
</reference>
<dbReference type="EC" id="2.7.11.1" evidence="1"/>
<comment type="catalytic activity">
    <reaction evidence="8">
        <text>L-seryl-[protein] + ATP = O-phospho-L-seryl-[protein] + ADP + H(+)</text>
        <dbReference type="Rhea" id="RHEA:17989"/>
        <dbReference type="Rhea" id="RHEA-COMP:9863"/>
        <dbReference type="Rhea" id="RHEA-COMP:11604"/>
        <dbReference type="ChEBI" id="CHEBI:15378"/>
        <dbReference type="ChEBI" id="CHEBI:29999"/>
        <dbReference type="ChEBI" id="CHEBI:30616"/>
        <dbReference type="ChEBI" id="CHEBI:83421"/>
        <dbReference type="ChEBI" id="CHEBI:456216"/>
        <dbReference type="EC" id="2.7.11.1"/>
    </reaction>
</comment>
<keyword evidence="10" id="KW-0472">Membrane</keyword>
<gene>
    <name evidence="12" type="ORF">PHATRDRAFT_40634</name>
</gene>
<evidence type="ECO:0000256" key="1">
    <source>
        <dbReference type="ARBA" id="ARBA00012513"/>
    </source>
</evidence>
<dbReference type="GeneID" id="7198563"/>
<name>B7GC00_PHATC</name>
<dbReference type="STRING" id="556484.B7GC00"/>
<dbReference type="eggNOG" id="KOG1187">
    <property type="taxonomic scope" value="Eukaryota"/>
</dbReference>
<dbReference type="NCBIfam" id="TIGR02167">
    <property type="entry name" value="Liste_lipo_26"/>
    <property type="match status" value="6"/>
</dbReference>
<evidence type="ECO:0000256" key="2">
    <source>
        <dbReference type="ARBA" id="ARBA00022527"/>
    </source>
</evidence>
<dbReference type="PROSITE" id="PS50011">
    <property type="entry name" value="PROTEIN_KINASE_DOM"/>
    <property type="match status" value="1"/>
</dbReference>
<sequence length="1038" mass="113864">MADAVFFSIVALAKAGIESCRNAQICQDEAGRIGKRLTIVVARAHEWGAVCASARLIHFHEVVENVFLCLQAVTSPRSKRSSWNKMFKSTLQSQTLLDKILEAESQLNTAINDLQMEQSNAIFSQLVDVSKGVAELLDQFGTLAMSKSNPSVTVQQQFDKVLADAQTQAPEVAVSIPSDRIHHPVQEYNSLDCVGDEVALSPQQQKIAFRPSKEDVLAISLKASLLEFSDDQKNLLGGGGFAEVFRGTYNHRPVAVKRLKAYHGDVASLSLSQIARDVERLAAEAILTHKCSKHSNIIHVIGCITVLSEVERPLIVMELMHTTLFDALHDRNQKDAMGFSRRLFLLKGIAGALEFLHLQGIVHHDIKSLNILLNKQLTIAKLADFGESKVKGLHTTKLRLSTILATTSHQGNQIAGTAAYQAPEILSEEVLDISRVCEMFSFGVTVWECMTSKIPHGGKKESSIALLAATKKHLPMLVVPSKPKDLPEIEMVSWKALKMVATSCLSRDRLVRPTASVVVALWHKVKSPGNVEPLSFSLQNPPSAKSGGIGQTWLPTSTQGSTSQDIVFDTKGYEDESKAGYTTSSKKRCYIRLSVIASIVVLLGVIVLLAVILVPRSSPDPSSPLPAHLSFQTTQELYDAVDAYVGTTSPVDSTAATVYGYPIGSWDVSRISNFSQVFDGSARNSAIGMFDEDLSNWDVSAASTMHSMFNGAYAFNSNLSAWNVSRVADMSFMFWGASAFNGDLSSWRVDRVASMESMFEGASSFNGDLALWNVSQVTDMSFMFWGASSFNGDLSTWRVDQVSNMESMFYNASAFNSDLAMWNVGQVTDMSFMFWGASSFNGDLSSWRVDNVANMESMFYNTKTFNSDVSAWNVDQVINMSSMFQAASVFNADLSSWNVMRVTNMRAMFEEAGAFNGDVSTWNVGQVTDMSFMFWHASSFNGNLFSWRVDQVASMESMFQFAAAFNGDLSSWNVSKVTTMQEMFNGASSFEGNLCPWLAWLPLDCNVDGMFLAAQSCTDTADPILPDGPMCNTCATPK</sequence>
<keyword evidence="4 9" id="KW-0547">Nucleotide-binding</keyword>
<dbReference type="SUPFAM" id="SSF56112">
    <property type="entry name" value="Protein kinase-like (PK-like)"/>
    <property type="match status" value="1"/>
</dbReference>
<evidence type="ECO:0000256" key="4">
    <source>
        <dbReference type="ARBA" id="ARBA00022741"/>
    </source>
</evidence>
<dbReference type="InterPro" id="IPR000719">
    <property type="entry name" value="Prot_kinase_dom"/>
</dbReference>
<evidence type="ECO:0000313" key="13">
    <source>
        <dbReference type="Proteomes" id="UP000000759"/>
    </source>
</evidence>
<evidence type="ECO:0000256" key="6">
    <source>
        <dbReference type="ARBA" id="ARBA00022840"/>
    </source>
</evidence>
<keyword evidence="3" id="KW-0808">Transferase</keyword>
<evidence type="ECO:0000256" key="3">
    <source>
        <dbReference type="ARBA" id="ARBA00022679"/>
    </source>
</evidence>
<organism evidence="12 13">
    <name type="scientific">Phaeodactylum tricornutum (strain CCAP 1055/1)</name>
    <dbReference type="NCBI Taxonomy" id="556484"/>
    <lineage>
        <taxon>Eukaryota</taxon>
        <taxon>Sar</taxon>
        <taxon>Stramenopiles</taxon>
        <taxon>Ochrophyta</taxon>
        <taxon>Bacillariophyta</taxon>
        <taxon>Bacillariophyceae</taxon>
        <taxon>Bacillariophycidae</taxon>
        <taxon>Naviculales</taxon>
        <taxon>Phaeodactylaceae</taxon>
        <taxon>Phaeodactylum</taxon>
    </lineage>
</organism>
<evidence type="ECO:0000313" key="12">
    <source>
        <dbReference type="EMBL" id="EEC43776.1"/>
    </source>
</evidence>
<dbReference type="InterPro" id="IPR005046">
    <property type="entry name" value="DUF285"/>
</dbReference>
<dbReference type="RefSeq" id="XP_002184717.1">
    <property type="nucleotide sequence ID" value="XM_002184681.1"/>
</dbReference>
<dbReference type="AlphaFoldDB" id="B7GC00"/>
<evidence type="ECO:0000256" key="9">
    <source>
        <dbReference type="PROSITE-ProRule" id="PRU10141"/>
    </source>
</evidence>
<feature type="domain" description="Protein kinase" evidence="11">
    <location>
        <begin position="230"/>
        <end position="526"/>
    </location>
</feature>
<dbReference type="PANTHER" id="PTHR44329">
    <property type="entry name" value="SERINE/THREONINE-PROTEIN KINASE TNNI3K-RELATED"/>
    <property type="match status" value="1"/>
</dbReference>
<evidence type="ECO:0000256" key="5">
    <source>
        <dbReference type="ARBA" id="ARBA00022777"/>
    </source>
</evidence>
<keyword evidence="10" id="KW-1133">Transmembrane helix</keyword>
<dbReference type="PROSITE" id="PS00107">
    <property type="entry name" value="PROTEIN_KINASE_ATP"/>
    <property type="match status" value="1"/>
</dbReference>
<dbReference type="Proteomes" id="UP000000759">
    <property type="component" value="Chromosome 25"/>
</dbReference>
<dbReference type="Pfam" id="PF00069">
    <property type="entry name" value="Pkinase"/>
    <property type="match status" value="1"/>
</dbReference>
<feature type="binding site" evidence="9">
    <location>
        <position position="257"/>
    </location>
    <ligand>
        <name>ATP</name>
        <dbReference type="ChEBI" id="CHEBI:30616"/>
    </ligand>
</feature>
<dbReference type="PROSITE" id="PS00108">
    <property type="entry name" value="PROTEIN_KINASE_ST"/>
    <property type="match status" value="1"/>
</dbReference>
<dbReference type="InterPro" id="IPR051681">
    <property type="entry name" value="Ser/Thr_Kinases-Pseudokinases"/>
</dbReference>
<dbReference type="PANTHER" id="PTHR44329:SF285">
    <property type="entry name" value="V-MOS MOLONEY MURINE SARCOMA VIRAL ONCO HOMOLOG"/>
    <property type="match status" value="1"/>
</dbReference>
<dbReference type="GO" id="GO:0005524">
    <property type="term" value="F:ATP binding"/>
    <property type="evidence" value="ECO:0007669"/>
    <property type="project" value="UniProtKB-UniRule"/>
</dbReference>
<evidence type="ECO:0000259" key="11">
    <source>
        <dbReference type="PROSITE" id="PS50011"/>
    </source>
</evidence>
<keyword evidence="2" id="KW-0723">Serine/threonine-protein kinase</keyword>
<keyword evidence="13" id="KW-1185">Reference proteome</keyword>
<dbReference type="Pfam" id="PF03382">
    <property type="entry name" value="DUF285"/>
    <property type="match status" value="2"/>
</dbReference>
<reference evidence="12 13" key="1">
    <citation type="journal article" date="2008" name="Nature">
        <title>The Phaeodactylum genome reveals the evolutionary history of diatom genomes.</title>
        <authorList>
            <person name="Bowler C."/>
            <person name="Allen A.E."/>
            <person name="Badger J.H."/>
            <person name="Grimwood J."/>
            <person name="Jabbari K."/>
            <person name="Kuo A."/>
            <person name="Maheswari U."/>
            <person name="Martens C."/>
            <person name="Maumus F."/>
            <person name="Otillar R.P."/>
            <person name="Rayko E."/>
            <person name="Salamov A."/>
            <person name="Vandepoele K."/>
            <person name="Beszteri B."/>
            <person name="Gruber A."/>
            <person name="Heijde M."/>
            <person name="Katinka M."/>
            <person name="Mock T."/>
            <person name="Valentin K."/>
            <person name="Verret F."/>
            <person name="Berges J.A."/>
            <person name="Brownlee C."/>
            <person name="Cadoret J.P."/>
            <person name="Chiovitti A."/>
            <person name="Choi C.J."/>
            <person name="Coesel S."/>
            <person name="De Martino A."/>
            <person name="Detter J.C."/>
            <person name="Durkin C."/>
            <person name="Falciatore A."/>
            <person name="Fournet J."/>
            <person name="Haruta M."/>
            <person name="Huysman M.J."/>
            <person name="Jenkins B.D."/>
            <person name="Jiroutova K."/>
            <person name="Jorgensen R.E."/>
            <person name="Joubert Y."/>
            <person name="Kaplan A."/>
            <person name="Kroger N."/>
            <person name="Kroth P.G."/>
            <person name="La Roche J."/>
            <person name="Lindquist E."/>
            <person name="Lommer M."/>
            <person name="Martin-Jezequel V."/>
            <person name="Lopez P.J."/>
            <person name="Lucas S."/>
            <person name="Mangogna M."/>
            <person name="McGinnis K."/>
            <person name="Medlin L.K."/>
            <person name="Montsant A."/>
            <person name="Oudot-Le Secq M.P."/>
            <person name="Napoli C."/>
            <person name="Obornik M."/>
            <person name="Parker M.S."/>
            <person name="Petit J.L."/>
            <person name="Porcel B.M."/>
            <person name="Poulsen N."/>
            <person name="Robison M."/>
            <person name="Rychlewski L."/>
            <person name="Rynearson T.A."/>
            <person name="Schmutz J."/>
            <person name="Shapiro H."/>
            <person name="Siaut M."/>
            <person name="Stanley M."/>
            <person name="Sussman M.R."/>
            <person name="Taylor A.R."/>
            <person name="Vardi A."/>
            <person name="von Dassow P."/>
            <person name="Vyverman W."/>
            <person name="Willis A."/>
            <person name="Wyrwicz L.S."/>
            <person name="Rokhsar D.S."/>
            <person name="Weissenbach J."/>
            <person name="Armbrust E.V."/>
            <person name="Green B.R."/>
            <person name="Van de Peer Y."/>
            <person name="Grigoriev I.V."/>
        </authorList>
    </citation>
    <scope>NUCLEOTIDE SEQUENCE [LARGE SCALE GENOMIC DNA]</scope>
    <source>
        <strain evidence="12 13">CCAP 1055/1</strain>
    </source>
</reference>
<dbReference type="KEGG" id="pti:PHATRDRAFT_40634"/>
<evidence type="ECO:0000256" key="7">
    <source>
        <dbReference type="ARBA" id="ARBA00047899"/>
    </source>
</evidence>
<dbReference type="InterPro" id="IPR011889">
    <property type="entry name" value="Liste_lipo_26"/>
</dbReference>
<dbReference type="GO" id="GO:0004674">
    <property type="term" value="F:protein serine/threonine kinase activity"/>
    <property type="evidence" value="ECO:0007669"/>
    <property type="project" value="UniProtKB-KW"/>
</dbReference>
<keyword evidence="5" id="KW-0418">Kinase</keyword>
<evidence type="ECO:0000256" key="10">
    <source>
        <dbReference type="SAM" id="Phobius"/>
    </source>
</evidence>
<dbReference type="InParanoid" id="B7GC00"/>
<dbReference type="InterPro" id="IPR017441">
    <property type="entry name" value="Protein_kinase_ATP_BS"/>
</dbReference>
<dbReference type="SMART" id="SM00220">
    <property type="entry name" value="S_TKc"/>
    <property type="match status" value="1"/>
</dbReference>
<proteinExistence type="predicted"/>
<dbReference type="HOGENOM" id="CLU_012692_0_0_1"/>
<comment type="catalytic activity">
    <reaction evidence="7">
        <text>L-threonyl-[protein] + ATP = O-phospho-L-threonyl-[protein] + ADP + H(+)</text>
        <dbReference type="Rhea" id="RHEA:46608"/>
        <dbReference type="Rhea" id="RHEA-COMP:11060"/>
        <dbReference type="Rhea" id="RHEA-COMP:11605"/>
        <dbReference type="ChEBI" id="CHEBI:15378"/>
        <dbReference type="ChEBI" id="CHEBI:30013"/>
        <dbReference type="ChEBI" id="CHEBI:30616"/>
        <dbReference type="ChEBI" id="CHEBI:61977"/>
        <dbReference type="ChEBI" id="CHEBI:456216"/>
        <dbReference type="EC" id="2.7.11.1"/>
    </reaction>
</comment>
<evidence type="ECO:0000256" key="8">
    <source>
        <dbReference type="ARBA" id="ARBA00048679"/>
    </source>
</evidence>
<feature type="transmembrane region" description="Helical" evidence="10">
    <location>
        <begin position="590"/>
        <end position="614"/>
    </location>
</feature>